<protein>
    <submittedName>
        <fullName evidence="1">LRR-RLK</fullName>
    </submittedName>
</protein>
<dbReference type="EMBL" id="GGEC01048098">
    <property type="protein sequence ID" value="MBX28582.1"/>
    <property type="molecule type" value="Transcribed_RNA"/>
</dbReference>
<organism evidence="1">
    <name type="scientific">Rhizophora mucronata</name>
    <name type="common">Asiatic mangrove</name>
    <dbReference type="NCBI Taxonomy" id="61149"/>
    <lineage>
        <taxon>Eukaryota</taxon>
        <taxon>Viridiplantae</taxon>
        <taxon>Streptophyta</taxon>
        <taxon>Embryophyta</taxon>
        <taxon>Tracheophyta</taxon>
        <taxon>Spermatophyta</taxon>
        <taxon>Magnoliopsida</taxon>
        <taxon>eudicotyledons</taxon>
        <taxon>Gunneridae</taxon>
        <taxon>Pentapetalae</taxon>
        <taxon>rosids</taxon>
        <taxon>fabids</taxon>
        <taxon>Malpighiales</taxon>
        <taxon>Rhizophoraceae</taxon>
        <taxon>Rhizophora</taxon>
    </lineage>
</organism>
<sequence length="52" mass="6396">MVIIISIHSYWRLRVVPKWTNLCLFLEVLWLRASEWQLHCDSSVCRKCYRGW</sequence>
<accession>A0A2P2MEK2</accession>
<proteinExistence type="predicted"/>
<reference evidence="1" key="1">
    <citation type="submission" date="2018-02" db="EMBL/GenBank/DDBJ databases">
        <title>Rhizophora mucronata_Transcriptome.</title>
        <authorList>
            <person name="Meera S.P."/>
            <person name="Sreeshan A."/>
            <person name="Augustine A."/>
        </authorList>
    </citation>
    <scope>NUCLEOTIDE SEQUENCE</scope>
    <source>
        <tissue evidence="1">Leaf</tissue>
    </source>
</reference>
<evidence type="ECO:0000313" key="1">
    <source>
        <dbReference type="EMBL" id="MBX28582.1"/>
    </source>
</evidence>
<dbReference type="AlphaFoldDB" id="A0A2P2MEK2"/>
<name>A0A2P2MEK2_RHIMU</name>